<dbReference type="Proteomes" id="UP001365846">
    <property type="component" value="Unassembled WGS sequence"/>
</dbReference>
<feature type="compositionally biased region" description="Basic and acidic residues" evidence="1">
    <location>
        <begin position="409"/>
        <end position="419"/>
    </location>
</feature>
<dbReference type="RefSeq" id="WP_340360464.1">
    <property type="nucleotide sequence ID" value="NZ_JBBKZU010000018.1"/>
</dbReference>
<sequence>MATSGKPNPATGPSAGAQADAAPASAASTTAAPRDFAGSVHGSPAPAGRPHPRVPDAIERRYLKVDDRYFFPDRTLAFIDDGNRIRVHTENREVMHSVVAIAEARGWRVIELRGTAAFRQGMWREAALRGIEARGYRPSEAEIRQVERVLRRGQPMRVTPEDPGESPDASSRNGGAMQGRSPSADRRVSEGGRTEQSDGDRPPGSRAVRAGPRPPVKGVLVAAAAAPYKFDSAQRMSFYVMVRTEVGERTIWGADLERALAESASQPRLGEQIVLTQHGTNPVNVRVPTRNDAGELTGEKRILAQRARWSIETSGHMHDLQRQARLLRNGEVFAEDALDRHPGLATAAASLKLAEQYAQRVTADEPSQERLLQAIRERLAAAVEQGRAVHLPDRRLRPDHRPVRQRGGRSREEPNHERF</sequence>
<feature type="compositionally biased region" description="Basic and acidic residues" evidence="1">
    <location>
        <begin position="390"/>
        <end position="402"/>
    </location>
</feature>
<dbReference type="InterPro" id="IPR040677">
    <property type="entry name" value="LPD7"/>
</dbReference>
<feature type="compositionally biased region" description="Low complexity" evidence="1">
    <location>
        <begin position="11"/>
        <end position="33"/>
    </location>
</feature>
<feature type="domain" description="Large polyvalent protein-associated" evidence="2">
    <location>
        <begin position="57"/>
        <end position="146"/>
    </location>
</feature>
<comment type="caution">
    <text evidence="3">The sequence shown here is derived from an EMBL/GenBank/DDBJ whole genome shotgun (WGS) entry which is preliminary data.</text>
</comment>
<evidence type="ECO:0000313" key="4">
    <source>
        <dbReference type="Proteomes" id="UP001365846"/>
    </source>
</evidence>
<accession>A0ABU8VQ18</accession>
<name>A0ABU8VQ18_9BURK</name>
<proteinExistence type="predicted"/>
<organism evidence="3 4">
    <name type="scientific">Variovorax ureilyticus</name>
    <dbReference type="NCBI Taxonomy" id="1836198"/>
    <lineage>
        <taxon>Bacteria</taxon>
        <taxon>Pseudomonadati</taxon>
        <taxon>Pseudomonadota</taxon>
        <taxon>Betaproteobacteria</taxon>
        <taxon>Burkholderiales</taxon>
        <taxon>Comamonadaceae</taxon>
        <taxon>Variovorax</taxon>
    </lineage>
</organism>
<dbReference type="EMBL" id="JBBKZU010000018">
    <property type="protein sequence ID" value="MEJ8815252.1"/>
    <property type="molecule type" value="Genomic_DNA"/>
</dbReference>
<evidence type="ECO:0000256" key="1">
    <source>
        <dbReference type="SAM" id="MobiDB-lite"/>
    </source>
</evidence>
<feature type="region of interest" description="Disordered" evidence="1">
    <location>
        <begin position="390"/>
        <end position="419"/>
    </location>
</feature>
<evidence type="ECO:0000313" key="3">
    <source>
        <dbReference type="EMBL" id="MEJ8815252.1"/>
    </source>
</evidence>
<dbReference type="Pfam" id="PF18821">
    <property type="entry name" value="LPD7"/>
    <property type="match status" value="1"/>
</dbReference>
<reference evidence="3 4" key="1">
    <citation type="submission" date="2024-03" db="EMBL/GenBank/DDBJ databases">
        <title>Novel species of the genus Variovorax.</title>
        <authorList>
            <person name="Liu Q."/>
            <person name="Xin Y.-H."/>
        </authorList>
    </citation>
    <scope>NUCLEOTIDE SEQUENCE [LARGE SCALE GENOMIC DNA]</scope>
    <source>
        <strain evidence="3 4">KACC 18899</strain>
    </source>
</reference>
<gene>
    <name evidence="3" type="ORF">WKW77_29585</name>
</gene>
<keyword evidence="4" id="KW-1185">Reference proteome</keyword>
<feature type="compositionally biased region" description="Basic and acidic residues" evidence="1">
    <location>
        <begin position="183"/>
        <end position="203"/>
    </location>
</feature>
<feature type="region of interest" description="Disordered" evidence="1">
    <location>
        <begin position="1"/>
        <end position="55"/>
    </location>
</feature>
<feature type="region of interest" description="Disordered" evidence="1">
    <location>
        <begin position="146"/>
        <end position="213"/>
    </location>
</feature>
<evidence type="ECO:0000259" key="2">
    <source>
        <dbReference type="Pfam" id="PF18821"/>
    </source>
</evidence>
<protein>
    <submittedName>
        <fullName evidence="3">LPD7 domain-containing protein</fullName>
    </submittedName>
</protein>